<comment type="similarity">
    <text evidence="2">Belongs to the glycosyl hydrolase 3 family.</text>
</comment>
<dbReference type="InterPro" id="IPR036881">
    <property type="entry name" value="Glyco_hydro_3_C_sf"/>
</dbReference>
<evidence type="ECO:0000256" key="5">
    <source>
        <dbReference type="ARBA" id="ARBA00022801"/>
    </source>
</evidence>
<dbReference type="FunFam" id="2.60.40.10:FF:000495">
    <property type="entry name" value="Periplasmic beta-glucosidase"/>
    <property type="match status" value="1"/>
</dbReference>
<feature type="signal peptide" evidence="7">
    <location>
        <begin position="1"/>
        <end position="20"/>
    </location>
</feature>
<evidence type="ECO:0000256" key="6">
    <source>
        <dbReference type="ARBA" id="ARBA00023295"/>
    </source>
</evidence>
<dbReference type="Pfam" id="PF01915">
    <property type="entry name" value="Glyco_hydro_3_C"/>
    <property type="match status" value="1"/>
</dbReference>
<dbReference type="FunFam" id="3.20.20.300:FF:000007">
    <property type="entry name" value="Lysosomal beta glucosidase"/>
    <property type="match status" value="1"/>
</dbReference>
<dbReference type="Pfam" id="PF00933">
    <property type="entry name" value="Glyco_hydro_3"/>
    <property type="match status" value="1"/>
</dbReference>
<dbReference type="PRINTS" id="PR00133">
    <property type="entry name" value="GLHYDRLASE3"/>
</dbReference>
<keyword evidence="5 9" id="KW-0378">Hydrolase</keyword>
<dbReference type="PANTHER" id="PTHR30620:SF16">
    <property type="entry name" value="LYSOSOMAL BETA GLUCOSIDASE"/>
    <property type="match status" value="1"/>
</dbReference>
<dbReference type="PANTHER" id="PTHR30620">
    <property type="entry name" value="PERIPLASMIC BETA-GLUCOSIDASE-RELATED"/>
    <property type="match status" value="1"/>
</dbReference>
<evidence type="ECO:0000256" key="3">
    <source>
        <dbReference type="ARBA" id="ARBA00012744"/>
    </source>
</evidence>
<dbReference type="InterPro" id="IPR051915">
    <property type="entry name" value="Cellulose_Degrad_GH3"/>
</dbReference>
<dbReference type="SUPFAM" id="SSF52279">
    <property type="entry name" value="Beta-D-glucan exohydrolase, C-terminal domain"/>
    <property type="match status" value="1"/>
</dbReference>
<accession>A0A212K579</accession>
<gene>
    <name evidence="9" type="ORF">KL86DYS1_31498</name>
</gene>
<dbReference type="GO" id="GO:0008422">
    <property type="term" value="F:beta-glucosidase activity"/>
    <property type="evidence" value="ECO:0007669"/>
    <property type="project" value="UniProtKB-EC"/>
</dbReference>
<keyword evidence="4 7" id="KW-0732">Signal</keyword>
<dbReference type="Pfam" id="PF14310">
    <property type="entry name" value="Fn3-like"/>
    <property type="match status" value="1"/>
</dbReference>
<dbReference type="InterPro" id="IPR001764">
    <property type="entry name" value="Glyco_hydro_3_N"/>
</dbReference>
<dbReference type="AlphaFoldDB" id="A0A212K579"/>
<comment type="catalytic activity">
    <reaction evidence="1">
        <text>Hydrolysis of terminal, non-reducing beta-D-glucosyl residues with release of beta-D-glucose.</text>
        <dbReference type="EC" id="3.2.1.21"/>
    </reaction>
</comment>
<dbReference type="Gene3D" id="2.60.40.10">
    <property type="entry name" value="Immunoglobulins"/>
    <property type="match status" value="1"/>
</dbReference>
<name>A0A212K579_9BACT</name>
<evidence type="ECO:0000259" key="8">
    <source>
        <dbReference type="SMART" id="SM01217"/>
    </source>
</evidence>
<dbReference type="SMART" id="SM01217">
    <property type="entry name" value="Fn3_like"/>
    <property type="match status" value="1"/>
</dbReference>
<dbReference type="InterPro" id="IPR026891">
    <property type="entry name" value="Fn3-like"/>
</dbReference>
<sequence length="778" mass="87516">MKRIKCLYFLLIVTNMYINASISGTDIFTKDKEYQNTENRIKEILIRMTLDEKIGQMTQINLDVIGKGKDIYTSFLPYEFDEDMFESVMGKYKVGSILNTASVTAMSLDDWERIIARLQKKAIKETGIPIIYGIDAIHGATYTIGATLLPQAITMGATFNRQLVYESAKICAYETKASNIPWNFSPILDLGRDPRWPRQWETYGEDSYLISEMGKEMTRGYQGEGSDIGKDHVAACLKHYLGYSVPASGKDRTPAIISEHELREKHFYPFAQSIKEGALSVMLNSATINGVPVHANKTFVTQWLKEELNWDGVVVTDWADIDNIWLRDKVAETRKDAIRMSINAGVDMAMVPNDCSYCDLLRELVNEGLVSEERIDDAVARILRLKFRLDLFEKPYWSHTEYPDFSSTKFKQTSYDAASEGITLLKNKNNILPLHRDTKILVCGPNANSMRTLNGGWSYSWQGNKVDSLMPDGTTILKGICDRFGEKNIKYVPGVTYSMNGKYWEENEPDIEAAVKAASDIDYIILCLGENSYCETPGNLDDLYLSENQQQLVKALSKTGKPIILILNEGRPRIISKIEPLAEAVIQTFLPGSEGGKALADILIGEVNPSGKLPYTYPKYPNALTTYDHKPAESMDKMQGVYDYDAIVSVQWAFGYGLSYTTYEYSNLRIDKTSFGADDVIRINIDVKNTGQMGGKESVLLFVNDMVASITPDVRRLRKFDKVSLNPGEIKTVSFSLLAKELAFVNLSGKYMIEAGDFNVQIGSLAKTIKCTENHEYK</sequence>
<dbReference type="InterPro" id="IPR002772">
    <property type="entry name" value="Glyco_hydro_3_C"/>
</dbReference>
<dbReference type="Gene3D" id="3.20.20.300">
    <property type="entry name" value="Glycoside hydrolase, family 3, N-terminal domain"/>
    <property type="match status" value="1"/>
</dbReference>
<evidence type="ECO:0000256" key="4">
    <source>
        <dbReference type="ARBA" id="ARBA00022729"/>
    </source>
</evidence>
<feature type="chain" id="PRO_5012103474" description="beta-glucosidase" evidence="7">
    <location>
        <begin position="21"/>
        <end position="778"/>
    </location>
</feature>
<feature type="domain" description="Fibronectin type III-like" evidence="8">
    <location>
        <begin position="697"/>
        <end position="766"/>
    </location>
</feature>
<evidence type="ECO:0000256" key="7">
    <source>
        <dbReference type="SAM" id="SignalP"/>
    </source>
</evidence>
<evidence type="ECO:0000313" key="9">
    <source>
        <dbReference type="EMBL" id="SBW06861.1"/>
    </source>
</evidence>
<keyword evidence="6 9" id="KW-0326">Glycosidase</keyword>
<dbReference type="GO" id="GO:0009251">
    <property type="term" value="P:glucan catabolic process"/>
    <property type="evidence" value="ECO:0007669"/>
    <property type="project" value="TreeGrafter"/>
</dbReference>
<dbReference type="SUPFAM" id="SSF51445">
    <property type="entry name" value="(Trans)glycosidases"/>
    <property type="match status" value="1"/>
</dbReference>
<dbReference type="InterPro" id="IPR013783">
    <property type="entry name" value="Ig-like_fold"/>
</dbReference>
<dbReference type="RefSeq" id="WP_296944368.1">
    <property type="nucleotide sequence ID" value="NZ_LT599032.1"/>
</dbReference>
<dbReference type="EC" id="3.2.1.21" evidence="3"/>
<reference evidence="9" key="1">
    <citation type="submission" date="2016-04" db="EMBL/GenBank/DDBJ databases">
        <authorList>
            <person name="Evans L.H."/>
            <person name="Alamgir A."/>
            <person name="Owens N."/>
            <person name="Weber N.D."/>
            <person name="Virtaneva K."/>
            <person name="Barbian K."/>
            <person name="Babar A."/>
            <person name="Rosenke K."/>
        </authorList>
    </citation>
    <scope>NUCLEOTIDE SEQUENCE</scope>
    <source>
        <strain evidence="9">86-1</strain>
    </source>
</reference>
<proteinExistence type="inferred from homology"/>
<evidence type="ECO:0000256" key="1">
    <source>
        <dbReference type="ARBA" id="ARBA00000448"/>
    </source>
</evidence>
<protein>
    <recommendedName>
        <fullName evidence="3">beta-glucosidase</fullName>
        <ecNumber evidence="3">3.2.1.21</ecNumber>
    </recommendedName>
</protein>
<evidence type="ECO:0000256" key="2">
    <source>
        <dbReference type="ARBA" id="ARBA00005336"/>
    </source>
</evidence>
<dbReference type="InterPro" id="IPR017853">
    <property type="entry name" value="GH"/>
</dbReference>
<dbReference type="Gene3D" id="3.40.50.1700">
    <property type="entry name" value="Glycoside hydrolase family 3 C-terminal domain"/>
    <property type="match status" value="1"/>
</dbReference>
<dbReference type="InterPro" id="IPR036962">
    <property type="entry name" value="Glyco_hydro_3_N_sf"/>
</dbReference>
<organism evidence="9">
    <name type="scientific">uncultured Dysgonomonas sp</name>
    <dbReference type="NCBI Taxonomy" id="206096"/>
    <lineage>
        <taxon>Bacteria</taxon>
        <taxon>Pseudomonadati</taxon>
        <taxon>Bacteroidota</taxon>
        <taxon>Bacteroidia</taxon>
        <taxon>Bacteroidales</taxon>
        <taxon>Dysgonomonadaceae</taxon>
        <taxon>Dysgonomonas</taxon>
        <taxon>environmental samples</taxon>
    </lineage>
</organism>
<dbReference type="EMBL" id="FLUM01000003">
    <property type="protein sequence ID" value="SBW06861.1"/>
    <property type="molecule type" value="Genomic_DNA"/>
</dbReference>